<feature type="transmembrane region" description="Helical" evidence="1">
    <location>
        <begin position="41"/>
        <end position="59"/>
    </location>
</feature>
<keyword evidence="1" id="KW-0472">Membrane</keyword>
<reference evidence="2 3" key="1">
    <citation type="submission" date="2023-11" db="EMBL/GenBank/DDBJ databases">
        <title>First isolation, identification, and characterization of non-pathogenic Epilithonimonas ginsengisoli isolated from diseased farmed rainbow trout (Oncorhynchus mykiss) in Chile.</title>
        <authorList>
            <person name="Miranda C.D."/>
            <person name="Irgang R."/>
            <person name="Concha C."/>
            <person name="Rojas R."/>
            <person name="Avendano R."/>
        </authorList>
    </citation>
    <scope>NUCLEOTIDE SEQUENCE [LARGE SCALE GENOMIC DNA]</scope>
    <source>
        <strain evidence="2 3">FP99</strain>
    </source>
</reference>
<comment type="caution">
    <text evidence="2">The sequence shown here is derived from an EMBL/GenBank/DDBJ whole genome shotgun (WGS) entry which is preliminary data.</text>
</comment>
<keyword evidence="3" id="KW-1185">Reference proteome</keyword>
<proteinExistence type="predicted"/>
<organism evidence="2 3">
    <name type="scientific">Epilithonimonas ginsengisoli</name>
    <dbReference type="NCBI Taxonomy" id="1245592"/>
    <lineage>
        <taxon>Bacteria</taxon>
        <taxon>Pseudomonadati</taxon>
        <taxon>Bacteroidota</taxon>
        <taxon>Flavobacteriia</taxon>
        <taxon>Flavobacteriales</taxon>
        <taxon>Weeksellaceae</taxon>
        <taxon>Chryseobacterium group</taxon>
        <taxon>Epilithonimonas</taxon>
    </lineage>
</organism>
<keyword evidence="1" id="KW-0812">Transmembrane</keyword>
<keyword evidence="1" id="KW-1133">Transmembrane helix</keyword>
<evidence type="ECO:0000313" key="3">
    <source>
        <dbReference type="Proteomes" id="UP001204439"/>
    </source>
</evidence>
<gene>
    <name evidence="2" type="ORF">NG800_009385</name>
</gene>
<protein>
    <submittedName>
        <fullName evidence="2">Uncharacterized protein</fullName>
    </submittedName>
</protein>
<evidence type="ECO:0000313" key="2">
    <source>
        <dbReference type="EMBL" id="MDW8549124.1"/>
    </source>
</evidence>
<sequence>MKKILYHTGLVLLLLSIPIVSSPDFDGTLSVFKVSPFQREFIRFVLVTIFFYLNLNVFLPKFYSKKRFLVFTIKAVKSADLEDFYTGEIYQSYFNKFSESLENEDYINAQFRSSLLHQFLFPKLDWFHKTHDWNENLYFVQGSFAINCQLNAEYFEDNEEIMETKITGRIDENCSLHEVLRGGRLEDEAEELVAGKIEIIYRTSKKSKQLISCDVNTELLQDEEVLQKRNLKISI</sequence>
<accession>A0ABU4JHH3</accession>
<evidence type="ECO:0000256" key="1">
    <source>
        <dbReference type="SAM" id="Phobius"/>
    </source>
</evidence>
<dbReference type="EMBL" id="JAMXLT020000014">
    <property type="protein sequence ID" value="MDW8549124.1"/>
    <property type="molecule type" value="Genomic_DNA"/>
</dbReference>
<name>A0ABU4JHH3_9FLAO</name>
<dbReference type="Proteomes" id="UP001204439">
    <property type="component" value="Unassembled WGS sequence"/>
</dbReference>
<dbReference type="RefSeq" id="WP_063969826.1">
    <property type="nucleotide sequence ID" value="NZ_JAMXLT020000014.1"/>
</dbReference>